<protein>
    <submittedName>
        <fullName evidence="2">Uncharacterized protein</fullName>
    </submittedName>
</protein>
<comment type="caution">
    <text evidence="2">The sequence shown here is derived from an EMBL/GenBank/DDBJ whole genome shotgun (WGS) entry which is preliminary data.</text>
</comment>
<keyword evidence="3" id="KW-1185">Reference proteome</keyword>
<sequence>MRPPQDSNWFEEKVFVLVSKGRSIPPSPSPTAPRGTLLKSKLRMKRRLLRNQEIFLARVRNQFMRSAANKRGPSGNQSAENGLIQPRDADDSSSLGPLSHQGRSRSPALNSRPVVGSS</sequence>
<reference evidence="2 3" key="1">
    <citation type="submission" date="2021-06" db="EMBL/GenBank/DDBJ databases">
        <title>Caerostris darwini draft genome.</title>
        <authorList>
            <person name="Kono N."/>
            <person name="Arakawa K."/>
        </authorList>
    </citation>
    <scope>NUCLEOTIDE SEQUENCE [LARGE SCALE GENOMIC DNA]</scope>
</reference>
<evidence type="ECO:0000313" key="3">
    <source>
        <dbReference type="Proteomes" id="UP001054837"/>
    </source>
</evidence>
<evidence type="ECO:0000256" key="1">
    <source>
        <dbReference type="SAM" id="MobiDB-lite"/>
    </source>
</evidence>
<feature type="region of interest" description="Disordered" evidence="1">
    <location>
        <begin position="20"/>
        <end position="39"/>
    </location>
</feature>
<accession>A0AAV4WLB7</accession>
<gene>
    <name evidence="2" type="ORF">CDAR_173291</name>
</gene>
<feature type="region of interest" description="Disordered" evidence="1">
    <location>
        <begin position="66"/>
        <end position="118"/>
    </location>
</feature>
<dbReference type="Proteomes" id="UP001054837">
    <property type="component" value="Unassembled WGS sequence"/>
</dbReference>
<proteinExistence type="predicted"/>
<name>A0AAV4WLB7_9ARAC</name>
<evidence type="ECO:0000313" key="2">
    <source>
        <dbReference type="EMBL" id="GIY82200.1"/>
    </source>
</evidence>
<dbReference type="AlphaFoldDB" id="A0AAV4WLB7"/>
<organism evidence="2 3">
    <name type="scientific">Caerostris darwini</name>
    <dbReference type="NCBI Taxonomy" id="1538125"/>
    <lineage>
        <taxon>Eukaryota</taxon>
        <taxon>Metazoa</taxon>
        <taxon>Ecdysozoa</taxon>
        <taxon>Arthropoda</taxon>
        <taxon>Chelicerata</taxon>
        <taxon>Arachnida</taxon>
        <taxon>Araneae</taxon>
        <taxon>Araneomorphae</taxon>
        <taxon>Entelegynae</taxon>
        <taxon>Araneoidea</taxon>
        <taxon>Araneidae</taxon>
        <taxon>Caerostris</taxon>
    </lineage>
</organism>
<dbReference type="EMBL" id="BPLQ01014694">
    <property type="protein sequence ID" value="GIY82200.1"/>
    <property type="molecule type" value="Genomic_DNA"/>
</dbReference>